<dbReference type="PATRIC" id="fig|1283301.3.peg.8871"/>
<dbReference type="Proteomes" id="UP000015001">
    <property type="component" value="Unassembled WGS sequence"/>
</dbReference>
<comment type="caution">
    <text evidence="2">The sequence shown here is derived from an EMBL/GenBank/DDBJ whole genome shotgun (WGS) entry which is preliminary data.</text>
</comment>
<accession>S4MCA4</accession>
<name>S4MCA4_9ACTN</name>
<dbReference type="AlphaFoldDB" id="S4MCA4"/>
<keyword evidence="3" id="KW-1185">Reference proteome</keyword>
<proteinExistence type="predicted"/>
<reference evidence="2 3" key="1">
    <citation type="submission" date="2013-02" db="EMBL/GenBank/DDBJ databases">
        <title>Draft Genome Sequence of Streptomyces afghaniensis, Which Produces Compounds of the Julimycin B-Complex.</title>
        <authorList>
            <person name="Gruening B.A."/>
            <person name="Praeg A."/>
            <person name="Erxleben A."/>
            <person name="Guenther S."/>
            <person name="Fiedler H.-P."/>
            <person name="Goodfellow M."/>
            <person name="Mueller M."/>
        </authorList>
    </citation>
    <scope>NUCLEOTIDE SEQUENCE [LARGE SCALE GENOMIC DNA]</scope>
    <source>
        <strain evidence="2 3">772</strain>
    </source>
</reference>
<organism evidence="2 3">
    <name type="scientific">Streptomyces afghaniensis 772</name>
    <dbReference type="NCBI Taxonomy" id="1283301"/>
    <lineage>
        <taxon>Bacteria</taxon>
        <taxon>Bacillati</taxon>
        <taxon>Actinomycetota</taxon>
        <taxon>Actinomycetes</taxon>
        <taxon>Kitasatosporales</taxon>
        <taxon>Streptomycetaceae</taxon>
        <taxon>Streptomyces</taxon>
    </lineage>
</organism>
<sequence>MRGRPPADPFRIEGMGRIKPPRRAARRSRGAGPHPHGPRSLPTEEDGDGRWPLTHIGTRRVTYRSPRVCGS</sequence>
<protein>
    <submittedName>
        <fullName evidence="2">Uncharacterized protein</fullName>
    </submittedName>
</protein>
<evidence type="ECO:0000313" key="3">
    <source>
        <dbReference type="Proteomes" id="UP000015001"/>
    </source>
</evidence>
<feature type="compositionally biased region" description="Basic residues" evidence="1">
    <location>
        <begin position="19"/>
        <end position="29"/>
    </location>
</feature>
<feature type="region of interest" description="Disordered" evidence="1">
    <location>
        <begin position="1"/>
        <end position="71"/>
    </location>
</feature>
<evidence type="ECO:0000256" key="1">
    <source>
        <dbReference type="SAM" id="MobiDB-lite"/>
    </source>
</evidence>
<evidence type="ECO:0000313" key="2">
    <source>
        <dbReference type="EMBL" id="EPJ33991.1"/>
    </source>
</evidence>
<dbReference type="EMBL" id="AOPY01001724">
    <property type="protein sequence ID" value="EPJ33991.1"/>
    <property type="molecule type" value="Genomic_DNA"/>
</dbReference>
<gene>
    <name evidence="2" type="ORF">STAFG_8944</name>
</gene>
<dbReference type="HOGENOM" id="CLU_2738133_0_0_11"/>